<name>A0A8J3YCD2_9ACTN</name>
<evidence type="ECO:0000313" key="3">
    <source>
        <dbReference type="Proteomes" id="UP000652013"/>
    </source>
</evidence>
<evidence type="ECO:0000256" key="1">
    <source>
        <dbReference type="SAM" id="MobiDB-lite"/>
    </source>
</evidence>
<feature type="region of interest" description="Disordered" evidence="1">
    <location>
        <begin position="228"/>
        <end position="267"/>
    </location>
</feature>
<proteinExistence type="predicted"/>
<dbReference type="Proteomes" id="UP000652013">
    <property type="component" value="Unassembled WGS sequence"/>
</dbReference>
<dbReference type="RefSeq" id="WP_203941271.1">
    <property type="nucleotide sequence ID" value="NZ_BAAAGJ010000014.1"/>
</dbReference>
<gene>
    <name evidence="2" type="ORF">Sya03_54330</name>
</gene>
<reference evidence="2" key="1">
    <citation type="submission" date="2021-01" db="EMBL/GenBank/DDBJ databases">
        <title>Whole genome shotgun sequence of Spirilliplanes yamanashiensis NBRC 15828.</title>
        <authorList>
            <person name="Komaki H."/>
            <person name="Tamura T."/>
        </authorList>
    </citation>
    <scope>NUCLEOTIDE SEQUENCE</scope>
    <source>
        <strain evidence="2">NBRC 15828</strain>
    </source>
</reference>
<evidence type="ECO:0000313" key="2">
    <source>
        <dbReference type="EMBL" id="GIJ06081.1"/>
    </source>
</evidence>
<dbReference type="EMBL" id="BOOY01000038">
    <property type="protein sequence ID" value="GIJ06081.1"/>
    <property type="molecule type" value="Genomic_DNA"/>
</dbReference>
<protein>
    <submittedName>
        <fullName evidence="2">Uncharacterized protein</fullName>
    </submittedName>
</protein>
<comment type="caution">
    <text evidence="2">The sequence shown here is derived from an EMBL/GenBank/DDBJ whole genome shotgun (WGS) entry which is preliminary data.</text>
</comment>
<dbReference type="AlphaFoldDB" id="A0A8J3YCD2"/>
<sequence length="288" mass="29389">MTAGPPNPEPLRPALTRLTAERATGALRVGGATGGTIWLVDGTIRYADTPVMPGVGERLTASGRLTERTWQQAYRDARHGGDVTDALVGAGHLAHGELAARVLATVYDAAYLMLADEAAPARFHPGLRHWLGDITAVGAAELDAELDRRRALLADDLSGGTAPLVPSVPRAAARPVAVASAGPDGPAVPVVPGDGVDAAISEAEEITSPTGPVTAVYVVAGVADEPTGELPMVGSGTAPAPAQQPPGRNGRAALPKRQAGAVRGNAGQNAGLDYATLRRIRMALKSIT</sequence>
<keyword evidence="3" id="KW-1185">Reference proteome</keyword>
<accession>A0A8J3YCD2</accession>
<organism evidence="2 3">
    <name type="scientific">Spirilliplanes yamanashiensis</name>
    <dbReference type="NCBI Taxonomy" id="42233"/>
    <lineage>
        <taxon>Bacteria</taxon>
        <taxon>Bacillati</taxon>
        <taxon>Actinomycetota</taxon>
        <taxon>Actinomycetes</taxon>
        <taxon>Micromonosporales</taxon>
        <taxon>Micromonosporaceae</taxon>
        <taxon>Spirilliplanes</taxon>
    </lineage>
</organism>